<dbReference type="InterPro" id="IPR036390">
    <property type="entry name" value="WH_DNA-bd_sf"/>
</dbReference>
<proteinExistence type="predicted"/>
<gene>
    <name evidence="1" type="ORF">K5P26_00530</name>
</gene>
<dbReference type="Proteomes" id="UP001166571">
    <property type="component" value="Unassembled WGS sequence"/>
</dbReference>
<dbReference type="RefSeq" id="WP_222135438.1">
    <property type="nucleotide sequence ID" value="NZ_JAILXK010000001.1"/>
</dbReference>
<dbReference type="SUPFAM" id="SSF46785">
    <property type="entry name" value="Winged helix' DNA-binding domain"/>
    <property type="match status" value="1"/>
</dbReference>
<dbReference type="Gene3D" id="1.10.10.10">
    <property type="entry name" value="Winged helix-like DNA-binding domain superfamily/Winged helix DNA-binding domain"/>
    <property type="match status" value="1"/>
</dbReference>
<evidence type="ECO:0000313" key="2">
    <source>
        <dbReference type="Proteomes" id="UP001166571"/>
    </source>
</evidence>
<dbReference type="InterPro" id="IPR036388">
    <property type="entry name" value="WH-like_DNA-bd_sf"/>
</dbReference>
<accession>A0ABS7M9C2</accession>
<comment type="caution">
    <text evidence="1">The sequence shown here is derived from an EMBL/GenBank/DDBJ whole genome shotgun (WGS) entry which is preliminary data.</text>
</comment>
<dbReference type="EMBL" id="JAILXK010000001">
    <property type="protein sequence ID" value="MBY4635620.1"/>
    <property type="molecule type" value="Genomic_DNA"/>
</dbReference>
<protein>
    <submittedName>
        <fullName evidence="1">Winged helix DNA-binding protein</fullName>
    </submittedName>
</protein>
<organism evidence="1 2">
    <name type="scientific">Sphingopyxis jiangsuensis</name>
    <dbReference type="NCBI Taxonomy" id="2871171"/>
    <lineage>
        <taxon>Bacteria</taxon>
        <taxon>Pseudomonadati</taxon>
        <taxon>Pseudomonadota</taxon>
        <taxon>Alphaproteobacteria</taxon>
        <taxon>Sphingomonadales</taxon>
        <taxon>Sphingomonadaceae</taxon>
        <taxon>Sphingopyxis</taxon>
    </lineage>
</organism>
<evidence type="ECO:0000313" key="1">
    <source>
        <dbReference type="EMBL" id="MBY4635620.1"/>
    </source>
</evidence>
<keyword evidence="1" id="KW-0238">DNA-binding</keyword>
<keyword evidence="2" id="KW-1185">Reference proteome</keyword>
<dbReference type="GO" id="GO:0003677">
    <property type="term" value="F:DNA binding"/>
    <property type="evidence" value="ECO:0007669"/>
    <property type="project" value="UniProtKB-KW"/>
</dbReference>
<sequence>MRQWDEPDVGAAPLLFVGPHDEFAAPDAFGGVRLAAAVAPVQAAGWIRQMARVDIVWLAASESIENELLTELCDAAAARGCRLVCETTMAALDRVVALVPDALRAEFLVDADAADRLAAIAAVRAPRQLVVCDVARDAAMERIDRLQEEVARISRMLGDIASQGGLSGTPADASSASHEEYSGFAGGVRSPLRDFAAMPRSFVPEDRALDRQRAKMVRRMIRQRRMREQYFPADLFADPAWDMLLDLYAARLERQPVSVSSLCIAAAVPATTALRWIKTMTDAGLFLREADPDDGRRIFIALADGAFDAMARFFEALDE</sequence>
<name>A0ABS7M9C2_9SPHN</name>
<reference evidence="1" key="1">
    <citation type="submission" date="2021-08" db="EMBL/GenBank/DDBJ databases">
        <title>Sphingopyxis panaciterrulae sp. nov., isolated from the surface water of the Yellow Sea.</title>
        <authorList>
            <person name="Gao Z."/>
            <person name="Zhang D."/>
            <person name="Zhang A."/>
        </authorList>
    </citation>
    <scope>NUCLEOTIDE SEQUENCE</scope>
    <source>
        <strain evidence="1">XHP0097</strain>
    </source>
</reference>